<keyword evidence="9" id="KW-0520">NAD</keyword>
<evidence type="ECO:0000256" key="9">
    <source>
        <dbReference type="ARBA" id="ARBA00023027"/>
    </source>
</evidence>
<dbReference type="OrthoDB" id="1703792at2"/>
<feature type="domain" description="Cytidyltransferase-like" evidence="11">
    <location>
        <begin position="924"/>
        <end position="1089"/>
    </location>
</feature>
<dbReference type="PANTHER" id="PTHR39321:SF3">
    <property type="entry name" value="PHOSPHOPANTETHEINE ADENYLYLTRANSFERASE"/>
    <property type="match status" value="1"/>
</dbReference>
<dbReference type="InterPro" id="IPR014729">
    <property type="entry name" value="Rossmann-like_a/b/a_fold"/>
</dbReference>
<organism evidence="12 13">
    <name type="scientific">Caldisalinibacter kiritimatiensis</name>
    <dbReference type="NCBI Taxonomy" id="1304284"/>
    <lineage>
        <taxon>Bacteria</taxon>
        <taxon>Bacillati</taxon>
        <taxon>Bacillota</taxon>
        <taxon>Tissierellia</taxon>
        <taxon>Tissierellales</taxon>
        <taxon>Thermohalobacteraceae</taxon>
        <taxon>Caldisalinibacter</taxon>
    </lineage>
</organism>
<dbReference type="SUPFAM" id="SSF52374">
    <property type="entry name" value="Nucleotidylyl transferase"/>
    <property type="match status" value="1"/>
</dbReference>
<evidence type="ECO:0000256" key="2">
    <source>
        <dbReference type="ARBA" id="ARBA00005019"/>
    </source>
</evidence>
<dbReference type="STRING" id="1304284.L21TH_0079"/>
<evidence type="ECO:0000256" key="1">
    <source>
        <dbReference type="ARBA" id="ARBA00002324"/>
    </source>
</evidence>
<evidence type="ECO:0000256" key="8">
    <source>
        <dbReference type="ARBA" id="ARBA00022840"/>
    </source>
</evidence>
<dbReference type="GO" id="GO:0009435">
    <property type="term" value="P:NAD+ biosynthetic process"/>
    <property type="evidence" value="ECO:0007669"/>
    <property type="project" value="InterPro"/>
</dbReference>
<dbReference type="GO" id="GO:0005524">
    <property type="term" value="F:ATP binding"/>
    <property type="evidence" value="ECO:0007669"/>
    <property type="project" value="UniProtKB-KW"/>
</dbReference>
<evidence type="ECO:0000256" key="6">
    <source>
        <dbReference type="ARBA" id="ARBA00022695"/>
    </source>
</evidence>
<evidence type="ECO:0000256" key="7">
    <source>
        <dbReference type="ARBA" id="ARBA00022741"/>
    </source>
</evidence>
<dbReference type="SUPFAM" id="SSF48371">
    <property type="entry name" value="ARM repeat"/>
    <property type="match status" value="1"/>
</dbReference>
<protein>
    <recommendedName>
        <fullName evidence="3">nicotinate-nucleotide adenylyltransferase</fullName>
        <ecNumber evidence="3">2.7.7.18</ecNumber>
    </recommendedName>
</protein>
<dbReference type="EMBL" id="ARZA01000014">
    <property type="protein sequence ID" value="EOD01832.1"/>
    <property type="molecule type" value="Genomic_DNA"/>
</dbReference>
<evidence type="ECO:0000313" key="13">
    <source>
        <dbReference type="Proteomes" id="UP000013378"/>
    </source>
</evidence>
<dbReference type="InterPro" id="IPR016024">
    <property type="entry name" value="ARM-type_fold"/>
</dbReference>
<dbReference type="Pfam" id="PF01467">
    <property type="entry name" value="CTP_transf_like"/>
    <property type="match status" value="1"/>
</dbReference>
<evidence type="ECO:0000256" key="3">
    <source>
        <dbReference type="ARBA" id="ARBA00012389"/>
    </source>
</evidence>
<reference evidence="12 13" key="1">
    <citation type="journal article" date="2015" name="Geomicrobiol. J.">
        <title>Caldisalinibacter kiritimatiensis gen. nov., sp. nov., a moderately thermohalophilic thiosulfate-reducing bacterium from a hypersaline microbial mat.</title>
        <authorList>
            <person name="Ben Hania W."/>
            <person name="Joseph M."/>
            <person name="Fiebig A."/>
            <person name="Bunk B."/>
            <person name="Klenk H.-P."/>
            <person name="Fardeau M.-L."/>
            <person name="Spring S."/>
        </authorList>
    </citation>
    <scope>NUCLEOTIDE SEQUENCE [LARGE SCALE GENOMIC DNA]</scope>
    <source>
        <strain evidence="12 13">L21-TH-D2</strain>
    </source>
</reference>
<dbReference type="InterPro" id="IPR004821">
    <property type="entry name" value="Cyt_trans-like"/>
</dbReference>
<name>R1AYP6_9FIRM</name>
<evidence type="ECO:0000256" key="5">
    <source>
        <dbReference type="ARBA" id="ARBA00022679"/>
    </source>
</evidence>
<keyword evidence="13" id="KW-1185">Reference proteome</keyword>
<gene>
    <name evidence="12" type="ORF">L21TH_0079</name>
</gene>
<dbReference type="PATRIC" id="fig|1304284.3.peg.77"/>
<accession>R1AYP6</accession>
<comment type="catalytic activity">
    <reaction evidence="10">
        <text>nicotinate beta-D-ribonucleotide + ATP + H(+) = deamido-NAD(+) + diphosphate</text>
        <dbReference type="Rhea" id="RHEA:22860"/>
        <dbReference type="ChEBI" id="CHEBI:15378"/>
        <dbReference type="ChEBI" id="CHEBI:30616"/>
        <dbReference type="ChEBI" id="CHEBI:33019"/>
        <dbReference type="ChEBI" id="CHEBI:57502"/>
        <dbReference type="ChEBI" id="CHEBI:58437"/>
        <dbReference type="EC" id="2.7.7.18"/>
    </reaction>
</comment>
<dbReference type="RefSeq" id="WP_006305827.1">
    <property type="nucleotide sequence ID" value="NZ_ARZA01000014.1"/>
</dbReference>
<proteinExistence type="predicted"/>
<keyword evidence="4" id="KW-0662">Pyridine nucleotide biosynthesis</keyword>
<dbReference type="PANTHER" id="PTHR39321">
    <property type="entry name" value="NICOTINATE-NUCLEOTIDE ADENYLYLTRANSFERASE-RELATED"/>
    <property type="match status" value="1"/>
</dbReference>
<evidence type="ECO:0000313" key="12">
    <source>
        <dbReference type="EMBL" id="EOD01832.1"/>
    </source>
</evidence>
<dbReference type="Proteomes" id="UP000013378">
    <property type="component" value="Unassembled WGS sequence"/>
</dbReference>
<comment type="pathway">
    <text evidence="2">Cofactor biosynthesis; NAD(+) biosynthesis; deamido-NAD(+) from nicotinate D-ribonucleotide: step 1/1.</text>
</comment>
<evidence type="ECO:0000259" key="11">
    <source>
        <dbReference type="Pfam" id="PF01467"/>
    </source>
</evidence>
<comment type="function">
    <text evidence="1">Catalyzes the reversible adenylation of nicotinate mononucleotide (NaMN) to nicotinic acid adenine dinucleotide (NaAD).</text>
</comment>
<dbReference type="EC" id="2.7.7.18" evidence="3"/>
<keyword evidence="5" id="KW-0808">Transferase</keyword>
<dbReference type="Gene3D" id="3.40.50.620">
    <property type="entry name" value="HUPs"/>
    <property type="match status" value="1"/>
</dbReference>
<evidence type="ECO:0000256" key="10">
    <source>
        <dbReference type="ARBA" id="ARBA00048721"/>
    </source>
</evidence>
<comment type="caution">
    <text evidence="12">The sequence shown here is derived from an EMBL/GenBank/DDBJ whole genome shotgun (WGS) entry which is preliminary data.</text>
</comment>
<keyword evidence="6" id="KW-0548">Nucleotidyltransferase</keyword>
<keyword evidence="7" id="KW-0547">Nucleotide-binding</keyword>
<keyword evidence="8" id="KW-0067">ATP-binding</keyword>
<evidence type="ECO:0000256" key="4">
    <source>
        <dbReference type="ARBA" id="ARBA00022642"/>
    </source>
</evidence>
<dbReference type="InterPro" id="IPR005248">
    <property type="entry name" value="NadD/NMNAT"/>
</dbReference>
<dbReference type="GO" id="GO:0004515">
    <property type="term" value="F:nicotinate-nucleotide adenylyltransferase activity"/>
    <property type="evidence" value="ECO:0007669"/>
    <property type="project" value="UniProtKB-EC"/>
</dbReference>
<sequence length="1629" mass="191352">MKKQFSTKIYNKILTYLLDSKFLENTSVTKKKIKTFVNSNEFRLKLDNLVQNNDYSCKSILELCKDMINELNNDSPPKDWLNYIFQYTLHKSFTHAVTIELNKKLETATLFYLQILRAFSEFENNYILENKEGAFPLEFLSKKEEKSLKNPTEYRKFKKAFYDDYVYEMMKLSKEITKHNTIDHISGVHYLAMHIGRQLYQAGLPVDLGRVSGAAAGHDIGKYGCKGPELKRVPYLHYYYTDVWFKKHNIPYIGHIAVNHSTWDLELENLPLESLILIYCDFRVKNRRTETGNRQMHIFTLKEAFDIVLNKLDNVDEAKEKRYRRVYAKLKDFENYMINLGIDVTFERKHYVEQPKQHYALMQAQEVIENIKYLSVEHNIHLMHKLRSESSLSSILELARSESDWKKLRGYLNIFEEYSTYLTQKQKLITLNFLYELLIHPEEDIRKQAAELIGTLIAIFDEEYRKEVPEDVTLEPPEITSCELLNKYIQLFLYPDHKIIDIHREWIGYSLRIMIYSLFSNCEPQQRKQYRNVLLKYYEKGIDGDDKTKFYLLQAVRYIPFTSFNEESMDKLYNFIFKMLESKNTEIRLSALDRIYYLLFRIDKDCKFINQLKEYLNKDIESSDVVAENFLKFKIARKLSLSKDILIKYENFYKEDNKKMADIFLKNLKSATTWISKKIHIELLLEQVIEDPKNKGLHAAMHFCNLIKVSAIENVRNHAGEALLKIFPFLSLDQRNDVTVELLRGLEIEGYQFTQYIPKYLGQIMLFLHPIELDELIDDFSEKTKQANKQIIILLLRTIGIAIENYPKYTNFFAENEEIYNNRLSRMLGILLNGLANYDDQIKQEAFMVIGKGIFGSKELNLEQKNKIFKLIAKKILTLLTKKEENELVFLNNSASLNHIYRFISDYVFFNGNIVFNENKRIAFFPGTFDPFSLSHKEIAKEIRDLGFEVYLAVDEFSWSKKTQPHILRRNIINMSISDELNIYLFPDDLPVNIANPTNLKKLKSSFKNSEVYIVVGSDVVLNASAYRIESQEYSIHNFPHIIFTRRSSFSSEDDDKRLESALKNINKKIIKLSLPPQYEDISSTQIRNYIDENRDISKLIDPLAQKYIYEYGLYRREPQYKTLLQTNPVNIEILDDIDDIVLEEIVTTIFNGSKSIFNTLRDIKKKLSARFTILRDIDNGHILGFSAFHWIRSSMLFNEFKNNNISEYIRENAIGRIVVLDGIYINPKSAFENLEQIILTETLSFCIAKDYTYAIFKNKINSYSSKFLYEILELQGFIKLPYDANTNPVYVVDMSNPCTLNLDIETIIKEPFKSNLNVKKSIIRSRKRLQKALTKLYPGQLILSFDRNILYQTLVNKICKTNGMPPYQLKPRKLGPYMCVPFGSILKGQTVPNTVTKSMHTEKMFSPDIKSFNIGPYPYYMTLENQIRMLRSFNRSIILVDDLLNKGYRIKAIDPLLKQENIEVKKIIVGILSGRGKELMDIQNREVDSAYFIPNLKVWFNENSMYPFIGGDTVWRGTYPQRNLLPSINFVLPYTSPKFIRGTSTDALYHLSETCIKNSIDILTTLEKEYQNIHERNLTLKHLGEVFISPRCPDHGRDMEYDLNLKPSNYLKNDLEHLRRIENIIKRK</sequence>
<dbReference type="SUPFAM" id="SSF109604">
    <property type="entry name" value="HD-domain/PDEase-like"/>
    <property type="match status" value="1"/>
</dbReference>
<dbReference type="eggNOG" id="COG1057">
    <property type="taxonomic scope" value="Bacteria"/>
</dbReference>